<dbReference type="PANTHER" id="PTHR47466:SF1">
    <property type="entry name" value="METALLOPROTEASE MEP1 (AFU_ORTHOLOGUE AFUA_1G07730)-RELATED"/>
    <property type="match status" value="1"/>
</dbReference>
<evidence type="ECO:0000259" key="10">
    <source>
        <dbReference type="Pfam" id="PF05572"/>
    </source>
</evidence>
<evidence type="ECO:0000256" key="4">
    <source>
        <dbReference type="ARBA" id="ARBA00022729"/>
    </source>
</evidence>
<dbReference type="CDD" id="cd04275">
    <property type="entry name" value="ZnMc_pappalysin_like"/>
    <property type="match status" value="1"/>
</dbReference>
<accession>A0A6A6X3F2</accession>
<dbReference type="InterPro" id="IPR008754">
    <property type="entry name" value="Peptidase_M43"/>
</dbReference>
<dbReference type="Gene3D" id="3.40.390.10">
    <property type="entry name" value="Collagenase (Catalytic Domain)"/>
    <property type="match status" value="1"/>
</dbReference>
<comment type="similarity">
    <text evidence="1">Belongs to the peptidase M43B family.</text>
</comment>
<reference evidence="11" key="1">
    <citation type="journal article" date="2020" name="Stud. Mycol.">
        <title>101 Dothideomycetes genomes: a test case for predicting lifestyles and emergence of pathogens.</title>
        <authorList>
            <person name="Haridas S."/>
            <person name="Albert R."/>
            <person name="Binder M."/>
            <person name="Bloem J."/>
            <person name="Labutti K."/>
            <person name="Salamov A."/>
            <person name="Andreopoulos B."/>
            <person name="Baker S."/>
            <person name="Barry K."/>
            <person name="Bills G."/>
            <person name="Bluhm B."/>
            <person name="Cannon C."/>
            <person name="Castanera R."/>
            <person name="Culley D."/>
            <person name="Daum C."/>
            <person name="Ezra D."/>
            <person name="Gonzalez J."/>
            <person name="Henrissat B."/>
            <person name="Kuo A."/>
            <person name="Liang C."/>
            <person name="Lipzen A."/>
            <person name="Lutzoni F."/>
            <person name="Magnuson J."/>
            <person name="Mondo S."/>
            <person name="Nolan M."/>
            <person name="Ohm R."/>
            <person name="Pangilinan J."/>
            <person name="Park H.-J."/>
            <person name="Ramirez L."/>
            <person name="Alfaro M."/>
            <person name="Sun H."/>
            <person name="Tritt A."/>
            <person name="Yoshinaga Y."/>
            <person name="Zwiers L.-H."/>
            <person name="Turgeon B."/>
            <person name="Goodwin S."/>
            <person name="Spatafora J."/>
            <person name="Crous P."/>
            <person name="Grigoriev I."/>
        </authorList>
    </citation>
    <scope>NUCLEOTIDE SEQUENCE</scope>
    <source>
        <strain evidence="11">CBS 109.77</strain>
    </source>
</reference>
<dbReference type="GO" id="GO:0008237">
    <property type="term" value="F:metallopeptidase activity"/>
    <property type="evidence" value="ECO:0007669"/>
    <property type="project" value="UniProtKB-KW"/>
</dbReference>
<keyword evidence="7" id="KW-0482">Metalloprotease</keyword>
<sequence>MVHFTTLALAFGALIPGIVAHPANAPRAGTNFGCRVKPSASFLAAAEAMAAAEANSTSSDDFSIQATLTIQTYFHVVAKNTAASGGYIPQSQLTQQLSVMNSNYAPHGIQFNLVATDYTVNTNWASDGNELAMKKALRKGNYAALNIYFQYAIGGDFGYCYYPTTVTTGSNAFYRDGCSILYSTVPGGSSTNYNLGKTVTHEVGHWFGLAHTFEGGCTGAGDNIADTPAQASSSSGCPVGRDSCPSAPGLDPIHNYMDYSYDSCYDNFTPNQQTRMLNMYNTYRA</sequence>
<evidence type="ECO:0000256" key="7">
    <source>
        <dbReference type="ARBA" id="ARBA00023049"/>
    </source>
</evidence>
<dbReference type="GO" id="GO:0046872">
    <property type="term" value="F:metal ion binding"/>
    <property type="evidence" value="ECO:0007669"/>
    <property type="project" value="UniProtKB-KW"/>
</dbReference>
<keyword evidence="5" id="KW-0378">Hydrolase</keyword>
<dbReference type="InterPro" id="IPR024079">
    <property type="entry name" value="MetalloPept_cat_dom_sf"/>
</dbReference>
<dbReference type="OrthoDB" id="536211at2759"/>
<gene>
    <name evidence="11" type="ORF">K505DRAFT_282179</name>
</gene>
<keyword evidence="4 9" id="KW-0732">Signal</keyword>
<keyword evidence="2" id="KW-0645">Protease</keyword>
<evidence type="ECO:0000256" key="9">
    <source>
        <dbReference type="SAM" id="SignalP"/>
    </source>
</evidence>
<evidence type="ECO:0000313" key="12">
    <source>
        <dbReference type="Proteomes" id="UP000799757"/>
    </source>
</evidence>
<feature type="signal peptide" evidence="9">
    <location>
        <begin position="1"/>
        <end position="20"/>
    </location>
</feature>
<feature type="chain" id="PRO_5025407936" evidence="9">
    <location>
        <begin position="21"/>
        <end position="285"/>
    </location>
</feature>
<evidence type="ECO:0000256" key="8">
    <source>
        <dbReference type="ARBA" id="ARBA00023157"/>
    </source>
</evidence>
<evidence type="ECO:0000256" key="5">
    <source>
        <dbReference type="ARBA" id="ARBA00022801"/>
    </source>
</evidence>
<protein>
    <submittedName>
        <fullName evidence="11">Zincin</fullName>
    </submittedName>
</protein>
<dbReference type="Pfam" id="PF05572">
    <property type="entry name" value="Peptidase_M43"/>
    <property type="match status" value="1"/>
</dbReference>
<organism evidence="11 12">
    <name type="scientific">Melanomma pulvis-pyrius CBS 109.77</name>
    <dbReference type="NCBI Taxonomy" id="1314802"/>
    <lineage>
        <taxon>Eukaryota</taxon>
        <taxon>Fungi</taxon>
        <taxon>Dikarya</taxon>
        <taxon>Ascomycota</taxon>
        <taxon>Pezizomycotina</taxon>
        <taxon>Dothideomycetes</taxon>
        <taxon>Pleosporomycetidae</taxon>
        <taxon>Pleosporales</taxon>
        <taxon>Melanommataceae</taxon>
        <taxon>Melanomma</taxon>
    </lineage>
</organism>
<dbReference type="EMBL" id="MU002060">
    <property type="protein sequence ID" value="KAF2790694.1"/>
    <property type="molecule type" value="Genomic_DNA"/>
</dbReference>
<evidence type="ECO:0000256" key="3">
    <source>
        <dbReference type="ARBA" id="ARBA00022723"/>
    </source>
</evidence>
<name>A0A6A6X3F2_9PLEO</name>
<keyword evidence="12" id="KW-1185">Reference proteome</keyword>
<keyword evidence="8" id="KW-1015">Disulfide bond</keyword>
<keyword evidence="6" id="KW-0862">Zinc</keyword>
<dbReference type="SUPFAM" id="SSF55486">
    <property type="entry name" value="Metalloproteases ('zincins'), catalytic domain"/>
    <property type="match status" value="1"/>
</dbReference>
<dbReference type="GO" id="GO:0006508">
    <property type="term" value="P:proteolysis"/>
    <property type="evidence" value="ECO:0007669"/>
    <property type="project" value="UniProtKB-KW"/>
</dbReference>
<dbReference type="PANTHER" id="PTHR47466">
    <property type="match status" value="1"/>
</dbReference>
<dbReference type="AlphaFoldDB" id="A0A6A6X3F2"/>
<evidence type="ECO:0000256" key="2">
    <source>
        <dbReference type="ARBA" id="ARBA00022670"/>
    </source>
</evidence>
<proteinExistence type="inferred from homology"/>
<dbReference type="Proteomes" id="UP000799757">
    <property type="component" value="Unassembled WGS sequence"/>
</dbReference>
<evidence type="ECO:0000256" key="6">
    <source>
        <dbReference type="ARBA" id="ARBA00022833"/>
    </source>
</evidence>
<evidence type="ECO:0000313" key="11">
    <source>
        <dbReference type="EMBL" id="KAF2790694.1"/>
    </source>
</evidence>
<evidence type="ECO:0000256" key="1">
    <source>
        <dbReference type="ARBA" id="ARBA00008721"/>
    </source>
</evidence>
<feature type="domain" description="Peptidase M43 pregnancy-associated plasma-A" evidence="10">
    <location>
        <begin position="189"/>
        <end position="279"/>
    </location>
</feature>
<keyword evidence="3" id="KW-0479">Metal-binding</keyword>